<keyword evidence="6" id="KW-0808">Transferase</keyword>
<dbReference type="EMBL" id="JACEOL010000055">
    <property type="protein sequence ID" value="MBA4603502.1"/>
    <property type="molecule type" value="Genomic_DNA"/>
</dbReference>
<dbReference type="PANTHER" id="PTHR12714:SF9">
    <property type="entry name" value="PROTEIN-S-ISOPRENYLCYSTEINE O-METHYLTRANSFERASE"/>
    <property type="match status" value="1"/>
</dbReference>
<dbReference type="InterPro" id="IPR054851">
    <property type="entry name" value="Isoprenylcys_mtase"/>
</dbReference>
<feature type="transmembrane region" description="Helical" evidence="5">
    <location>
        <begin position="39"/>
        <end position="59"/>
    </location>
</feature>
<name>A0A7W2ASJ6_9BACL</name>
<keyword evidence="6" id="KW-0489">Methyltransferase</keyword>
<dbReference type="NCBIfam" id="NF040696">
    <property type="entry name" value="isopcys_mtase"/>
    <property type="match status" value="1"/>
</dbReference>
<evidence type="ECO:0000256" key="2">
    <source>
        <dbReference type="ARBA" id="ARBA00022692"/>
    </source>
</evidence>
<dbReference type="RefSeq" id="WP_181741974.1">
    <property type="nucleotide sequence ID" value="NZ_JACEOL010000055.1"/>
</dbReference>
<dbReference type="Gene3D" id="1.20.120.1630">
    <property type="match status" value="1"/>
</dbReference>
<dbReference type="Proteomes" id="UP000538292">
    <property type="component" value="Unassembled WGS sequence"/>
</dbReference>
<evidence type="ECO:0000256" key="3">
    <source>
        <dbReference type="ARBA" id="ARBA00022989"/>
    </source>
</evidence>
<evidence type="ECO:0000313" key="6">
    <source>
        <dbReference type="EMBL" id="MBA4603502.1"/>
    </source>
</evidence>
<protein>
    <submittedName>
        <fullName evidence="6">Isoprenylcysteine carboxylmethyltransferase family protein</fullName>
    </submittedName>
</protein>
<keyword evidence="7" id="KW-1185">Reference proteome</keyword>
<accession>A0A7W2ASJ6</accession>
<evidence type="ECO:0000313" key="7">
    <source>
        <dbReference type="Proteomes" id="UP000538292"/>
    </source>
</evidence>
<dbReference type="InterPro" id="IPR007318">
    <property type="entry name" value="Phopholipid_MeTrfase"/>
</dbReference>
<keyword evidence="2 5" id="KW-0812">Transmembrane</keyword>
<keyword evidence="3 5" id="KW-1133">Transmembrane helix</keyword>
<dbReference type="GO" id="GO:0012505">
    <property type="term" value="C:endomembrane system"/>
    <property type="evidence" value="ECO:0007669"/>
    <property type="project" value="UniProtKB-SubCell"/>
</dbReference>
<gene>
    <name evidence="6" type="ORF">H2C83_14545</name>
</gene>
<comment type="caution">
    <text evidence="6">The sequence shown here is derived from an EMBL/GenBank/DDBJ whole genome shotgun (WGS) entry which is preliminary data.</text>
</comment>
<dbReference type="GO" id="GO:0032259">
    <property type="term" value="P:methylation"/>
    <property type="evidence" value="ECO:0007669"/>
    <property type="project" value="UniProtKB-KW"/>
</dbReference>
<sequence>MFKIIYFVGLIMMSFIRRPYEKQAGSSQIDERRRSALEILLLSVMSVGVLVIPLIYVFTPLLSFADYKLPSWAGWIGTVVTGIALWLFWRSHADLGRNWSYTLELKKGHQLITGGVYRYVRHPMYAASLLWGMSQGLLLHNWVAGYSPLLSLLVLVFLCLPYEEQMMLDYFGEEYRSYMNRTGKLIPRWRKQ</sequence>
<proteinExistence type="predicted"/>
<dbReference type="GO" id="GO:0008168">
    <property type="term" value="F:methyltransferase activity"/>
    <property type="evidence" value="ECO:0007669"/>
    <property type="project" value="UniProtKB-KW"/>
</dbReference>
<reference evidence="6 7" key="1">
    <citation type="submission" date="2020-07" db="EMBL/GenBank/DDBJ databases">
        <title>Thermoactinomyces phylogeny.</title>
        <authorList>
            <person name="Dunlap C."/>
        </authorList>
    </citation>
    <scope>NUCLEOTIDE SEQUENCE [LARGE SCALE GENOMIC DNA]</scope>
    <source>
        <strain evidence="6 7">AMNI-1</strain>
    </source>
</reference>
<dbReference type="PANTHER" id="PTHR12714">
    <property type="entry name" value="PROTEIN-S ISOPRENYLCYSTEINE O-METHYLTRANSFERASE"/>
    <property type="match status" value="1"/>
</dbReference>
<comment type="subcellular location">
    <subcellularLocation>
        <location evidence="1">Endomembrane system</location>
        <topology evidence="1">Multi-pass membrane protein</topology>
    </subcellularLocation>
</comment>
<keyword evidence="4 5" id="KW-0472">Membrane</keyword>
<evidence type="ECO:0000256" key="4">
    <source>
        <dbReference type="ARBA" id="ARBA00023136"/>
    </source>
</evidence>
<dbReference type="Pfam" id="PF04191">
    <property type="entry name" value="PEMT"/>
    <property type="match status" value="1"/>
</dbReference>
<evidence type="ECO:0000256" key="1">
    <source>
        <dbReference type="ARBA" id="ARBA00004127"/>
    </source>
</evidence>
<feature type="transmembrane region" description="Helical" evidence="5">
    <location>
        <begin position="139"/>
        <end position="160"/>
    </location>
</feature>
<dbReference type="AlphaFoldDB" id="A0A7W2ASJ6"/>
<evidence type="ECO:0000256" key="5">
    <source>
        <dbReference type="SAM" id="Phobius"/>
    </source>
</evidence>
<organism evidence="6 7">
    <name type="scientific">Thermoactinomyces mirandus</name>
    <dbReference type="NCBI Taxonomy" id="2756294"/>
    <lineage>
        <taxon>Bacteria</taxon>
        <taxon>Bacillati</taxon>
        <taxon>Bacillota</taxon>
        <taxon>Bacilli</taxon>
        <taxon>Bacillales</taxon>
        <taxon>Thermoactinomycetaceae</taxon>
        <taxon>Thermoactinomyces</taxon>
    </lineage>
</organism>
<feature type="transmembrane region" description="Helical" evidence="5">
    <location>
        <begin position="71"/>
        <end position="89"/>
    </location>
</feature>